<feature type="compositionally biased region" description="Pro residues" evidence="2">
    <location>
        <begin position="1085"/>
        <end position="1096"/>
    </location>
</feature>
<dbReference type="Proteomes" id="UP000653454">
    <property type="component" value="Unassembled WGS sequence"/>
</dbReference>
<keyword evidence="1" id="KW-0175">Coiled coil</keyword>
<feature type="region of interest" description="Disordered" evidence="2">
    <location>
        <begin position="1793"/>
        <end position="1824"/>
    </location>
</feature>
<feature type="compositionally biased region" description="Low complexity" evidence="2">
    <location>
        <begin position="1813"/>
        <end position="1824"/>
    </location>
</feature>
<dbReference type="InterPro" id="IPR019441">
    <property type="entry name" value="FMP27/BLTP2/Hobbit_GFWDK_RBG"/>
</dbReference>
<gene>
    <name evidence="4" type="ORF">PLXY2_LOCUS5435</name>
</gene>
<evidence type="ECO:0000313" key="5">
    <source>
        <dbReference type="Proteomes" id="UP000653454"/>
    </source>
</evidence>
<dbReference type="InterPro" id="IPR045167">
    <property type="entry name" value="Hobbit"/>
</dbReference>
<reference evidence="4" key="1">
    <citation type="submission" date="2020-11" db="EMBL/GenBank/DDBJ databases">
        <authorList>
            <person name="Whiteford S."/>
        </authorList>
    </citation>
    <scope>NUCLEOTIDE SEQUENCE</scope>
</reference>
<feature type="region of interest" description="Disordered" evidence="2">
    <location>
        <begin position="2378"/>
        <end position="2418"/>
    </location>
</feature>
<dbReference type="Pfam" id="PF10344">
    <property type="entry name" value="Hobbit"/>
    <property type="match status" value="4"/>
</dbReference>
<feature type="compositionally biased region" description="Basic and acidic residues" evidence="2">
    <location>
        <begin position="1666"/>
        <end position="1684"/>
    </location>
</feature>
<accession>A0A8S4EGA4</accession>
<feature type="region of interest" description="Disordered" evidence="2">
    <location>
        <begin position="1059"/>
        <end position="1105"/>
    </location>
</feature>
<dbReference type="PANTHER" id="PTHR15678">
    <property type="entry name" value="ANTIGEN MLAA-22-RELATED"/>
    <property type="match status" value="1"/>
</dbReference>
<feature type="domain" description="FMP27/BLTP2/Hobbit GFWDK motif-containing RBG unit" evidence="3">
    <location>
        <begin position="1176"/>
        <end position="1308"/>
    </location>
</feature>
<sequence length="2554" mass="285099">MNFFIVLCCIFLVIYSCVSWLFPTLLAWLFKRKYHIKLKIGRIVVLKLILKDVNLSKDGYSIHINEISFKSSFFNSEINKLVSVIIKDVEITNNVEEKRSVVVETILKPLLSKQNSTTAKYDADGKLLGFNDLLSRNLSDLAQKDLLDFRDKKLPPSLIMFAQFMGVHIFNASVVILNGTLENTWMLHTTATEIHADGAAGGPAKALVFSANLVQARARIIVKDSQKCLGEASCSLLVEGTVKADGPLNVEKIHTSVSNPMVEFQDELYNFMQKQKKYRKPTRRPQVEAEDHMSTIIPRMSPVIPKIFSLRIDTTAVSCVDNSTKTTFQVSLQSLHINSRFSASSVLLDDSGLEKRGPPQVYVAFQIDQFEVATNADPLLSLNKLKLDAKLEKGVLNLYLILSILNITYNHEEVFKWYSTTLQNMKQSKPMEISESPKKSVPTWLAKVLSVCVVQGCAEVRAATVLLSAGTARAAFGTAGLKLKLDQLLDTREEQYTSPLPRLLLGSRHWSAEVLVDGGWGAGARGSRRRRPRRHHTRDTALLAVALLKCRSHRSANVKVEAMMDCLRFEWSETLARTIIAFVDCINEYRPSRPSKQIEKEESNEESTFKVSVNVALSHINIFMIVNESICLMMRIDAISIDRSPVKFGAVISGLKVVDMVPYKGPVLCQRTDEIPVAFFHMKLAKIEHIPSNQNESALLDVQFIELVDFEWSANLHLKILTLVREIKGFRQELRMKIDGTMVDDEVEKKKGPPLDWRVSFKNETNLTLILSKENNMVLATDDLTVSYTHGKGPSIFLSSLWLSVSGPRLLQLRGGGAELLEPRAAERLASGCTRHTNATWNVSIESFRLVFPYKHRFADAVQGDFVSLFKWLKLIHGIKKKPFTADSPLPKDLSIKIDELLIEMSDDPFEVKLRDNYELLEDEYKESQKRRTMLDTKVQELCRPHLFLPAGKVEELYQALRQKDAQIYVQRCRAAPPPRTRLIACCLTSFKILALADPSIHGTQNATDKLREIDFDSVRWVQFGKCFSACQNGGPDACLSEENECLVYMLRSPVAGAPEEHNTQVQEAGGPVPRPVGAAAAPATPTPLLPPPSRSPPRIAAARAARPSAVTRARARATAAAAARVRSSSFSELDTQGFKFCRSSRPWPEEGLEFSTLWFRFINVSAASWQLLLRDFPQPLVSLSQLSLWGTLGAAEEKPRARAVRTVEVSQGAPWGPAALERSMMPLKFYYDLCCQMQEMSYAFGPCWEPVIAQCNLAFDQVSRPSLDPSPPLAWWDKARLILHGRLTANFNKLTCLLHVSLDPYNTTEEMELTWRNLVLDWTNAHFNKLTCLLHVSLDPYNTTEEIELTWRNLVLDWTNGKLGFLGELNIFVRTASKYDDCRVLRVPGLKQSVRMMWRCGGGANDHHAPAPCAPTRLPEYSSNQEHDSYRAFRSHGLDLIINMDTKPIERDGPVLLLYGSTLRWFESLKLILSGVTRPTKRGRVFNNVRPRKPQLSRHYKAVSVSLTLHNLQVFYWSSSSMQRGLEMLGVRVTCGSKHALSLVGSNDGLVRRARAVWSTVYMNCDLNDAEIWLKAAAAEEKDKDSDSDSPLLLPTAMEKWYCVSVRRVSYVREAGAATDAPPTHRLAVHDLRGAWTKLNRDLAFALIDTYIKTQQLKKNLSTKALKEEEKSTTSPKHQREADMVSPPPSAANQSGPGAEGMLAQLLLEAGSEAPVVFSDELSGEGDSQSNASQHLARAALHDENAHTAWLKAGSEAPVVFSDELSGEGDSQSNASQHLARAALHDENAHTAWLTTSSAARATRRATRRSTSRAPRSTTRTRTPRGSVSVLFYCLCVSVLEAGSEAPVVFSDELSGEGDSQSNASQHLARAALHDENAHTAWLIELVNSQVVLKGCETRGYVILCAARAEVRQLVRRAAAGGGCAWSGALSAMQYYATVSAGERDQLDENIQWVSVEEISERYSADISALPDVPRLVGSGHSAGGVIGSTVGPSADHGLTQWVSVEEISERYSADISALPDVPRLVGSGHSAGGVIGSTVGPSADHGLTQLQRIVSRCACEFYYVSTGEAAGGGGAWRGGGEWQPDPYDCFTLMHHDLDVCTNSLQYAILLDVVNNVVLHVEPERRRSLERRALCRFQLQLHQDRDPRHLIHKLQTQVRESLARLRRLEKEYYLKNRSISDNDPTAIQELKILDNQVNECKESVWSLGEELDAMVRAWRDVCARGAAPPVRSPHAPPHRYNEICFKSARWRLTDADGQLGIADLLLTNFLYTKTSRSDDSVEHQLEVGYVRVTNLLPNEPFPEVLVPQAPSGRAPLARRAALRVFCRDRPPVGGISVKEHFEVNIVPIKIGLTKKFFNTMLKFCFPERDPETIESIDAEDDDGTLRAGASTASLVSTGSKKTKKKKDKDSNSNFYVKRDKKNKDDVEKMKERAEKNKLFIYIKIPEVPVRVSYKGSKEKNLEDFRDLPLVLPTLEYHNVTWTWLDLLLATKTDTRKVIVAQAIRQKLQLHRRAAAAAEPHEEDKARLLLGERTVSESKPQKKSTPGVFKFSKS</sequence>
<feature type="region of interest" description="Disordered" evidence="2">
    <location>
        <begin position="2531"/>
        <end position="2554"/>
    </location>
</feature>
<organism evidence="4 5">
    <name type="scientific">Plutella xylostella</name>
    <name type="common">Diamondback moth</name>
    <name type="synonym">Plutella maculipennis</name>
    <dbReference type="NCBI Taxonomy" id="51655"/>
    <lineage>
        <taxon>Eukaryota</taxon>
        <taxon>Metazoa</taxon>
        <taxon>Ecdysozoa</taxon>
        <taxon>Arthropoda</taxon>
        <taxon>Hexapoda</taxon>
        <taxon>Insecta</taxon>
        <taxon>Pterygota</taxon>
        <taxon>Neoptera</taxon>
        <taxon>Endopterygota</taxon>
        <taxon>Lepidoptera</taxon>
        <taxon>Glossata</taxon>
        <taxon>Ditrysia</taxon>
        <taxon>Yponomeutoidea</taxon>
        <taxon>Plutellidae</taxon>
        <taxon>Plutella</taxon>
    </lineage>
</organism>
<proteinExistence type="predicted"/>
<dbReference type="EMBL" id="CAJHNJ030000016">
    <property type="protein sequence ID" value="CAG9115005.1"/>
    <property type="molecule type" value="Genomic_DNA"/>
</dbReference>
<keyword evidence="5" id="KW-1185">Reference proteome</keyword>
<feature type="compositionally biased region" description="Low complexity" evidence="2">
    <location>
        <begin position="1069"/>
        <end position="1084"/>
    </location>
</feature>
<dbReference type="SMART" id="SM01214">
    <property type="entry name" value="Fmp27_GFWDK"/>
    <property type="match status" value="1"/>
</dbReference>
<comment type="caution">
    <text evidence="4">The sequence shown here is derived from an EMBL/GenBank/DDBJ whole genome shotgun (WGS) entry which is preliminary data.</text>
</comment>
<evidence type="ECO:0000256" key="2">
    <source>
        <dbReference type="SAM" id="MobiDB-lite"/>
    </source>
</evidence>
<name>A0A8S4EGA4_PLUXY</name>
<evidence type="ECO:0000313" key="4">
    <source>
        <dbReference type="EMBL" id="CAG9115005.1"/>
    </source>
</evidence>
<feature type="coiled-coil region" evidence="1">
    <location>
        <begin position="911"/>
        <end position="938"/>
    </location>
</feature>
<protein>
    <submittedName>
        <fullName evidence="4">(diamondback moth) hypothetical protein</fullName>
    </submittedName>
</protein>
<dbReference type="PANTHER" id="PTHR15678:SF6">
    <property type="entry name" value="BRIDGE-LIKE LIPID TRANSFER PROTEIN FAMILY MEMBER 2"/>
    <property type="match status" value="1"/>
</dbReference>
<feature type="region of interest" description="Disordered" evidence="2">
    <location>
        <begin position="1664"/>
        <end position="1699"/>
    </location>
</feature>
<feature type="compositionally biased region" description="Basic residues" evidence="2">
    <location>
        <begin position="1803"/>
        <end position="1812"/>
    </location>
</feature>
<evidence type="ECO:0000256" key="1">
    <source>
        <dbReference type="SAM" id="Coils"/>
    </source>
</evidence>
<evidence type="ECO:0000259" key="3">
    <source>
        <dbReference type="SMART" id="SM01214"/>
    </source>
</evidence>